<dbReference type="RefSeq" id="WP_070978494.1">
    <property type="nucleotide sequence ID" value="NZ_CP017707.1"/>
</dbReference>
<gene>
    <name evidence="1" type="ORF">BKX93_02095</name>
</gene>
<reference evidence="1 2" key="1">
    <citation type="submission" date="2016-10" db="EMBL/GenBank/DDBJ databases">
        <title>Chromobacterium muskegensis sp. nov., an insecticidal bacterium isolated from Sphagnum bogs.</title>
        <authorList>
            <person name="Sparks M.E."/>
            <person name="Blackburn M.B."/>
            <person name="Gundersen-Rindal D.E."/>
            <person name="Mitchell A."/>
            <person name="Farrar R."/>
            <person name="Kuhar D."/>
        </authorList>
    </citation>
    <scope>NUCLEOTIDE SEQUENCE [LARGE SCALE GENOMIC DNA]</scope>
    <source>
        <strain evidence="1 2">21-1</strain>
    </source>
</reference>
<dbReference type="GO" id="GO:0016787">
    <property type="term" value="F:hydrolase activity"/>
    <property type="evidence" value="ECO:0007669"/>
    <property type="project" value="UniProtKB-KW"/>
</dbReference>
<dbReference type="GeneID" id="68840005"/>
<dbReference type="AlphaFoldDB" id="A0A1D9LCD8"/>
<keyword evidence="1" id="KW-0378">Hydrolase</keyword>
<dbReference type="STRING" id="1108595.BKX93_02095"/>
<sequence>MTTAIIETVTGRLVDLLHPSPADIEIHEIVHHLAHICRFGGACRPFYSVAEHSVRVARILPARLQLAGLLHDAAEAYVGDVVTPLKRVLPSYQYTEGLLAAAIELRFRLQLSEEDRAEIRRADLVLLATERRDLMPQSGVEWPILAGVAPLPERIKPMSIEEAVASFCGMFEATAQLNLIGA</sequence>
<evidence type="ECO:0000313" key="1">
    <source>
        <dbReference type="EMBL" id="AOZ48905.1"/>
    </source>
</evidence>
<evidence type="ECO:0000313" key="2">
    <source>
        <dbReference type="Proteomes" id="UP000178776"/>
    </source>
</evidence>
<proteinExistence type="predicted"/>
<dbReference type="Proteomes" id="UP000178776">
    <property type="component" value="Chromosome"/>
</dbReference>
<name>A0A1D9LCD8_9NEIS</name>
<dbReference type="Gene3D" id="1.10.3210.10">
    <property type="entry name" value="Hypothetical protein af1432"/>
    <property type="match status" value="1"/>
</dbReference>
<dbReference type="KEGG" id="cvc:BKX93_02095"/>
<organism evidence="1 2">
    <name type="scientific">Chromobacterium vaccinii</name>
    <dbReference type="NCBI Taxonomy" id="1108595"/>
    <lineage>
        <taxon>Bacteria</taxon>
        <taxon>Pseudomonadati</taxon>
        <taxon>Pseudomonadota</taxon>
        <taxon>Betaproteobacteria</taxon>
        <taxon>Neisseriales</taxon>
        <taxon>Chromobacteriaceae</taxon>
        <taxon>Chromobacterium</taxon>
    </lineage>
</organism>
<dbReference type="SUPFAM" id="SSF109604">
    <property type="entry name" value="HD-domain/PDEase-like"/>
    <property type="match status" value="1"/>
</dbReference>
<protein>
    <submittedName>
        <fullName evidence="1">Phosphohydrolase</fullName>
    </submittedName>
</protein>
<accession>A0A1D9LCD8</accession>
<dbReference type="EMBL" id="CP017707">
    <property type="protein sequence ID" value="AOZ48905.1"/>
    <property type="molecule type" value="Genomic_DNA"/>
</dbReference>